<feature type="compositionally biased region" description="Low complexity" evidence="1">
    <location>
        <begin position="80"/>
        <end position="92"/>
    </location>
</feature>
<feature type="compositionally biased region" description="Polar residues" evidence="1">
    <location>
        <begin position="115"/>
        <end position="127"/>
    </location>
</feature>
<comment type="caution">
    <text evidence="2">The sequence shown here is derived from an EMBL/GenBank/DDBJ whole genome shotgun (WGS) entry which is preliminary data.</text>
</comment>
<keyword evidence="3" id="KW-1185">Reference proteome</keyword>
<feature type="compositionally biased region" description="Basic and acidic residues" evidence="1">
    <location>
        <begin position="137"/>
        <end position="150"/>
    </location>
</feature>
<feature type="region of interest" description="Disordered" evidence="1">
    <location>
        <begin position="37"/>
        <end position="173"/>
    </location>
</feature>
<dbReference type="EMBL" id="JANPWB010000009">
    <property type="protein sequence ID" value="KAJ1151745.1"/>
    <property type="molecule type" value="Genomic_DNA"/>
</dbReference>
<evidence type="ECO:0000256" key="1">
    <source>
        <dbReference type="SAM" id="MobiDB-lite"/>
    </source>
</evidence>
<dbReference type="Proteomes" id="UP001066276">
    <property type="component" value="Chromosome 5"/>
</dbReference>
<dbReference type="AlphaFoldDB" id="A0AAV7RLT7"/>
<reference evidence="2" key="1">
    <citation type="journal article" date="2022" name="bioRxiv">
        <title>Sequencing and chromosome-scale assembly of the giantPleurodeles waltlgenome.</title>
        <authorList>
            <person name="Brown T."/>
            <person name="Elewa A."/>
            <person name="Iarovenko S."/>
            <person name="Subramanian E."/>
            <person name="Araus A.J."/>
            <person name="Petzold A."/>
            <person name="Susuki M."/>
            <person name="Suzuki K.-i.T."/>
            <person name="Hayashi T."/>
            <person name="Toyoda A."/>
            <person name="Oliveira C."/>
            <person name="Osipova E."/>
            <person name="Leigh N.D."/>
            <person name="Simon A."/>
            <person name="Yun M.H."/>
        </authorList>
    </citation>
    <scope>NUCLEOTIDE SEQUENCE</scope>
    <source>
        <strain evidence="2">20211129_DDA</strain>
        <tissue evidence="2">Liver</tissue>
    </source>
</reference>
<organism evidence="2 3">
    <name type="scientific">Pleurodeles waltl</name>
    <name type="common">Iberian ribbed newt</name>
    <dbReference type="NCBI Taxonomy" id="8319"/>
    <lineage>
        <taxon>Eukaryota</taxon>
        <taxon>Metazoa</taxon>
        <taxon>Chordata</taxon>
        <taxon>Craniata</taxon>
        <taxon>Vertebrata</taxon>
        <taxon>Euteleostomi</taxon>
        <taxon>Amphibia</taxon>
        <taxon>Batrachia</taxon>
        <taxon>Caudata</taxon>
        <taxon>Salamandroidea</taxon>
        <taxon>Salamandridae</taxon>
        <taxon>Pleurodelinae</taxon>
        <taxon>Pleurodeles</taxon>
    </lineage>
</organism>
<protein>
    <submittedName>
        <fullName evidence="2">Uncharacterized protein</fullName>
    </submittedName>
</protein>
<accession>A0AAV7RLT7</accession>
<gene>
    <name evidence="2" type="ORF">NDU88_004525</name>
</gene>
<evidence type="ECO:0000313" key="3">
    <source>
        <dbReference type="Proteomes" id="UP001066276"/>
    </source>
</evidence>
<evidence type="ECO:0000313" key="2">
    <source>
        <dbReference type="EMBL" id="KAJ1151745.1"/>
    </source>
</evidence>
<name>A0AAV7RLT7_PLEWA</name>
<proteinExistence type="predicted"/>
<sequence>MASPIRSKAHGGAENRPLGLPSIVLLFLGRGRGISSISTFPSPLPSLRHGAAPDPRLSPGPPHASSTLWGKTRHRAGGISRSSAPTASARPPQFRSAGSPHRVGGRTGLPGWRPQTGTTGPPRSPGSSGAFFPGRAAPEHGPRFPGDPHRSLGLQRSPPEGPPAQSQPSRAHSVAAAILFLGSAGPPRGLGV</sequence>